<dbReference type="InterPro" id="IPR017850">
    <property type="entry name" value="Alkaline_phosphatase_core_sf"/>
</dbReference>
<dbReference type="SUPFAM" id="SSF53649">
    <property type="entry name" value="Alkaline phosphatase-like"/>
    <property type="match status" value="1"/>
</dbReference>
<dbReference type="PANTHER" id="PTHR10151:SF120">
    <property type="entry name" value="BIS(5'-ADENOSYL)-TRIPHOSPHATASE"/>
    <property type="match status" value="1"/>
</dbReference>
<dbReference type="CDD" id="cd16018">
    <property type="entry name" value="Enpp"/>
    <property type="match status" value="1"/>
</dbReference>
<protein>
    <submittedName>
        <fullName evidence="2">Alkaline phosphatase family protein</fullName>
    </submittedName>
    <submittedName>
        <fullName evidence="1">Phosphodiesterase</fullName>
    </submittedName>
</protein>
<reference evidence="1" key="1">
    <citation type="submission" date="2016-09" db="EMBL/GenBank/DDBJ databases">
        <authorList>
            <person name="Capua I."/>
            <person name="De Benedictis P."/>
            <person name="Joannis T."/>
            <person name="Lombin L.H."/>
            <person name="Cattoli G."/>
        </authorList>
    </citation>
    <scope>NUCLEOTIDE SEQUENCE [LARGE SCALE GENOMIC DNA]</scope>
    <source>
        <strain evidence="1">MSU</strain>
    </source>
</reference>
<proteinExistence type="predicted"/>
<dbReference type="GO" id="GO:0016787">
    <property type="term" value="F:hydrolase activity"/>
    <property type="evidence" value="ECO:0007669"/>
    <property type="project" value="UniProtKB-ARBA"/>
</dbReference>
<reference evidence="2 4" key="3">
    <citation type="submission" date="2016-11" db="EMBL/GenBank/DDBJ databases">
        <title>Whole genomes of Flavobacteriaceae.</title>
        <authorList>
            <person name="Stine C."/>
            <person name="Li C."/>
            <person name="Tadesse D."/>
        </authorList>
    </citation>
    <scope>NUCLEOTIDE SEQUENCE [LARGE SCALE GENOMIC DNA]</scope>
    <source>
        <strain evidence="2 4">ATCC BAA-2541</strain>
    </source>
</reference>
<reference evidence="3" key="2">
    <citation type="submission" date="2016-09" db="EMBL/GenBank/DDBJ databases">
        <authorList>
            <person name="Chen S."/>
            <person name="Walker E."/>
        </authorList>
    </citation>
    <scope>NUCLEOTIDE SEQUENCE [LARGE SCALE GENOMIC DNA]</scope>
    <source>
        <strain evidence="3">MSU</strain>
    </source>
</reference>
<dbReference type="AlphaFoldDB" id="A0A1S1J712"/>
<organism evidence="1 3">
    <name type="scientific">Flavobacterium tructae</name>
    <dbReference type="NCBI Taxonomy" id="1114873"/>
    <lineage>
        <taxon>Bacteria</taxon>
        <taxon>Pseudomonadati</taxon>
        <taxon>Bacteroidota</taxon>
        <taxon>Flavobacteriia</taxon>
        <taxon>Flavobacteriales</taxon>
        <taxon>Flavobacteriaceae</taxon>
        <taxon>Flavobacterium</taxon>
    </lineage>
</organism>
<dbReference type="EMBL" id="MIKE01000022">
    <property type="protein sequence ID" value="OHT45299.1"/>
    <property type="molecule type" value="Genomic_DNA"/>
</dbReference>
<name>A0A1S1J712_9FLAO</name>
<sequence length="473" mass="54731">MQQTVVINVVGLTSSLLQNPDLFLHQWQKKKGNLSIIEPVLPALTCSAQATYLTGKWPSEHGIVGNGWYDRNDMEVKMWKQSNKLVQSPKIWDLAREIDPSFTCANLFWWYNMYSDADFTVTPRPQYWADGQKKPDCYSKPSDLRDRLQAQLGTFPLFDFWGPKTTIRSSQWIANAAKLVYQWHNPTLTLIYLPHLDYCCQKFQPGSPEINEDVKAIDKVCKDLIEYFESKGTEVVVLSEYGITEVNNPIHINRFLRTHGYLQIREERGLELLDTGECKAFALADHQIAHLYVKENEDIVELKELIQKIPGIAKVLDSKGKKEHHLDHERSGDLVLVADHNSWFTYYYWMEDNKAPDFARTVEIHKKIGYDPVELFLDPKQRFILPHILFKLIKKKLGFRTLMNVIPLDASLVKGSHGCIPDKKEDKPILIAKNKLPNKVESNFICQYILNIVFKSKQDMLTKTTDLEMEELS</sequence>
<dbReference type="Gene3D" id="3.30.1360.110">
    <property type="entry name" value="Domain 2, Phosphonoacetate Hydrolase"/>
    <property type="match status" value="1"/>
</dbReference>
<dbReference type="Proteomes" id="UP000198319">
    <property type="component" value="Unassembled WGS sequence"/>
</dbReference>
<comment type="caution">
    <text evidence="1">The sequence shown here is derived from an EMBL/GenBank/DDBJ whole genome shotgun (WGS) entry which is preliminary data.</text>
</comment>
<accession>A0A1S1J712</accession>
<keyword evidence="4" id="KW-1185">Reference proteome</keyword>
<dbReference type="OrthoDB" id="9771966at2"/>
<evidence type="ECO:0000313" key="1">
    <source>
        <dbReference type="EMBL" id="OHT45299.1"/>
    </source>
</evidence>
<dbReference type="EMBL" id="MUHG01000024">
    <property type="protein sequence ID" value="OXB17758.1"/>
    <property type="molecule type" value="Genomic_DNA"/>
</dbReference>
<dbReference type="Pfam" id="PF01663">
    <property type="entry name" value="Phosphodiest"/>
    <property type="match status" value="1"/>
</dbReference>
<dbReference type="Proteomes" id="UP000180252">
    <property type="component" value="Unassembled WGS sequence"/>
</dbReference>
<gene>
    <name evidence="2" type="ORF">B0A71_16450</name>
    <name evidence="1" type="ORF">BHE19_05490</name>
</gene>
<evidence type="ECO:0000313" key="3">
    <source>
        <dbReference type="Proteomes" id="UP000180252"/>
    </source>
</evidence>
<evidence type="ECO:0000313" key="2">
    <source>
        <dbReference type="EMBL" id="OXB17758.1"/>
    </source>
</evidence>
<dbReference type="STRING" id="1278819.BHE19_05490"/>
<dbReference type="InterPro" id="IPR023116">
    <property type="entry name" value="Phosphonoacetate_hydro_insert"/>
</dbReference>
<dbReference type="PANTHER" id="PTHR10151">
    <property type="entry name" value="ECTONUCLEOTIDE PYROPHOSPHATASE/PHOSPHODIESTERASE"/>
    <property type="match status" value="1"/>
</dbReference>
<dbReference type="Gene3D" id="3.40.720.10">
    <property type="entry name" value="Alkaline Phosphatase, subunit A"/>
    <property type="match status" value="1"/>
</dbReference>
<dbReference type="RefSeq" id="WP_070906605.1">
    <property type="nucleotide sequence ID" value="NZ_JASTTY010000004.1"/>
</dbReference>
<dbReference type="InterPro" id="IPR002591">
    <property type="entry name" value="Phosphodiest/P_Trfase"/>
</dbReference>
<evidence type="ECO:0000313" key="4">
    <source>
        <dbReference type="Proteomes" id="UP000198319"/>
    </source>
</evidence>